<feature type="region of interest" description="Disordered" evidence="1">
    <location>
        <begin position="89"/>
        <end position="114"/>
    </location>
</feature>
<keyword evidence="3" id="KW-1185">Reference proteome</keyword>
<feature type="region of interest" description="Disordered" evidence="1">
    <location>
        <begin position="141"/>
        <end position="166"/>
    </location>
</feature>
<accession>A0A8K1CBT8</accession>
<name>A0A8K1CBT8_PYTOL</name>
<feature type="compositionally biased region" description="Polar residues" evidence="1">
    <location>
        <begin position="93"/>
        <end position="109"/>
    </location>
</feature>
<comment type="caution">
    <text evidence="2">The sequence shown here is derived from an EMBL/GenBank/DDBJ whole genome shotgun (WGS) entry which is preliminary data.</text>
</comment>
<organism evidence="2 3">
    <name type="scientific">Pythium oligandrum</name>
    <name type="common">Mycoparasitic fungus</name>
    <dbReference type="NCBI Taxonomy" id="41045"/>
    <lineage>
        <taxon>Eukaryota</taxon>
        <taxon>Sar</taxon>
        <taxon>Stramenopiles</taxon>
        <taxon>Oomycota</taxon>
        <taxon>Peronosporomycetes</taxon>
        <taxon>Pythiales</taxon>
        <taxon>Pythiaceae</taxon>
        <taxon>Pythium</taxon>
    </lineage>
</organism>
<protein>
    <recommendedName>
        <fullName evidence="4">M96 mating-specific protein family</fullName>
    </recommendedName>
</protein>
<evidence type="ECO:0008006" key="4">
    <source>
        <dbReference type="Google" id="ProtNLM"/>
    </source>
</evidence>
<evidence type="ECO:0000313" key="2">
    <source>
        <dbReference type="EMBL" id="TMW60441.1"/>
    </source>
</evidence>
<gene>
    <name evidence="2" type="ORF">Poli38472_000483</name>
</gene>
<dbReference type="PANTHER" id="PTHR35796">
    <property type="entry name" value="HYPOTHETICAL CYTOSOLIC PROTEIN"/>
    <property type="match status" value="1"/>
</dbReference>
<dbReference type="AlphaFoldDB" id="A0A8K1CBT8"/>
<dbReference type="Proteomes" id="UP000794436">
    <property type="component" value="Unassembled WGS sequence"/>
</dbReference>
<evidence type="ECO:0000313" key="3">
    <source>
        <dbReference type="Proteomes" id="UP000794436"/>
    </source>
</evidence>
<sequence>MEQWEWDGDMENAALTRLLEEESIAEDIDLDSEDVSSLLECLPPLQPDNSLSIAQELLDSDTLYQEHTDPGSPTLRIDDTVPLIPIRPEASAPSASKVSKQPRRSNSNKARNERREELLQLRQTVTQLEHDLAALRIHQGPPTALVSKRQRPNGSNQANPARLGPWETIAEHQRKERRRAEEENVRLRIELDQQLQFASRLERLVRQSLRQRTMEACGVGSGQLRANPPTFNDRAIYGALIRAMELRYQNIEAVYDRLGINDMEHSHHGSNVNRHEFGVEVEFFRNEVLPLSLEVASDAVWQHYAQNMARIPFRDYYERTRDVIFANDDMVLEHMGIKFRYNGKSAHFRVQQVLRRFVEPDRVVIMWCSNFHAVEYSDQPTMGTIFRRNGCMLFKRPTTLDPSELCVVKMSNVITPIIGGVGFSPDSAMAKKVAEFQLLEGTASAAITLQIIENMLLNQVLRRNQPSLVAS</sequence>
<dbReference type="PANTHER" id="PTHR35796:SF3">
    <property type="entry name" value="BHLH DOMAIN-CONTAINING PROTEIN"/>
    <property type="match status" value="1"/>
</dbReference>
<dbReference type="EMBL" id="SPLM01000108">
    <property type="protein sequence ID" value="TMW60441.1"/>
    <property type="molecule type" value="Genomic_DNA"/>
</dbReference>
<reference evidence="2" key="1">
    <citation type="submission" date="2019-03" db="EMBL/GenBank/DDBJ databases">
        <title>Long read genome sequence of the mycoparasitic Pythium oligandrum ATCC 38472 isolated from sugarbeet rhizosphere.</title>
        <authorList>
            <person name="Gaulin E."/>
        </authorList>
    </citation>
    <scope>NUCLEOTIDE SEQUENCE</scope>
    <source>
        <strain evidence="2">ATCC 38472_TT</strain>
    </source>
</reference>
<proteinExistence type="predicted"/>
<dbReference type="OrthoDB" id="126400at2759"/>
<evidence type="ECO:0000256" key="1">
    <source>
        <dbReference type="SAM" id="MobiDB-lite"/>
    </source>
</evidence>